<evidence type="ECO:0000256" key="2">
    <source>
        <dbReference type="ARBA" id="ARBA00004123"/>
    </source>
</evidence>
<evidence type="ECO:0000256" key="4">
    <source>
        <dbReference type="ARBA" id="ARBA00022553"/>
    </source>
</evidence>
<dbReference type="RefSeq" id="XP_030247788.1">
    <property type="nucleotide sequence ID" value="XM_030391928.1"/>
</dbReference>
<feature type="coiled-coil region" evidence="17">
    <location>
        <begin position="1011"/>
        <end position="1059"/>
    </location>
</feature>
<evidence type="ECO:0000256" key="3">
    <source>
        <dbReference type="ARBA" id="ARBA00022490"/>
    </source>
</evidence>
<feature type="compositionally biased region" description="Basic and acidic residues" evidence="18">
    <location>
        <begin position="932"/>
        <end position="941"/>
    </location>
</feature>
<evidence type="ECO:0000256" key="14">
    <source>
        <dbReference type="ARBA" id="ARBA00056906"/>
    </source>
</evidence>
<feature type="compositionally biased region" description="Basic and acidic residues" evidence="18">
    <location>
        <begin position="245"/>
        <end position="257"/>
    </location>
</feature>
<dbReference type="GO" id="GO:0060271">
    <property type="term" value="P:cilium assembly"/>
    <property type="evidence" value="ECO:0007669"/>
    <property type="project" value="TreeGrafter"/>
</dbReference>
<evidence type="ECO:0000313" key="21">
    <source>
        <dbReference type="Proteomes" id="UP000472265"/>
    </source>
</evidence>
<dbReference type="CTD" id="22897"/>
<dbReference type="Gene3D" id="3.30.1470.10">
    <property type="entry name" value="Photosystem I PsaD, reaction center subunit II"/>
    <property type="match status" value="1"/>
</dbReference>
<evidence type="ECO:0000256" key="15">
    <source>
        <dbReference type="ARBA" id="ARBA00061715"/>
    </source>
</evidence>
<dbReference type="Pfam" id="PF00397">
    <property type="entry name" value="WW"/>
    <property type="match status" value="1"/>
</dbReference>
<name>A0A671XX17_SPAAU</name>
<feature type="compositionally biased region" description="Acidic residues" evidence="18">
    <location>
        <begin position="456"/>
        <end position="467"/>
    </location>
</feature>
<dbReference type="Proteomes" id="UP000472265">
    <property type="component" value="Chromosome 2"/>
</dbReference>
<feature type="domain" description="WW" evidence="19">
    <location>
        <begin position="55"/>
        <end position="88"/>
    </location>
</feature>
<keyword evidence="13" id="KW-0131">Cell cycle</keyword>
<feature type="compositionally biased region" description="Basic and acidic residues" evidence="18">
    <location>
        <begin position="595"/>
        <end position="641"/>
    </location>
</feature>
<evidence type="ECO:0000256" key="7">
    <source>
        <dbReference type="ARBA" id="ARBA00022776"/>
    </source>
</evidence>
<evidence type="ECO:0000256" key="11">
    <source>
        <dbReference type="ARBA" id="ARBA00023212"/>
    </source>
</evidence>
<keyword evidence="11" id="KW-0206">Cytoskeleton</keyword>
<dbReference type="GO" id="GO:0097539">
    <property type="term" value="C:ciliary transition fiber"/>
    <property type="evidence" value="ECO:0007669"/>
    <property type="project" value="TreeGrafter"/>
</dbReference>
<reference evidence="20" key="2">
    <citation type="submission" date="2025-08" db="UniProtKB">
        <authorList>
            <consortium name="Ensembl"/>
        </authorList>
    </citation>
    <scope>IDENTIFICATION</scope>
</reference>
<keyword evidence="7" id="KW-0498">Mitosis</keyword>
<dbReference type="GO" id="GO:0005634">
    <property type="term" value="C:nucleus"/>
    <property type="evidence" value="ECO:0007669"/>
    <property type="project" value="UniProtKB-SubCell"/>
</dbReference>
<dbReference type="GO" id="GO:0005813">
    <property type="term" value="C:centrosome"/>
    <property type="evidence" value="ECO:0007669"/>
    <property type="project" value="TreeGrafter"/>
</dbReference>
<evidence type="ECO:0000256" key="6">
    <source>
        <dbReference type="ARBA" id="ARBA00022763"/>
    </source>
</evidence>
<dbReference type="PROSITE" id="PS50020">
    <property type="entry name" value="WW_DOMAIN_2"/>
    <property type="match status" value="1"/>
</dbReference>
<dbReference type="GO" id="GO:0005814">
    <property type="term" value="C:centriole"/>
    <property type="evidence" value="ECO:0007669"/>
    <property type="project" value="UniProtKB-SubCell"/>
</dbReference>
<comment type="subunit">
    <text evidence="15">Interacts (via N-terminus) with ATRIP. Interacts with ATM, ATR and MDC1. Interacts with XPA (via N-terminus) upon UV irradiation. Interacts with CEP83, CCDC92, TTBK2, DVL3, NPHP3 and weakly with NPHP4. Interacts with DZIP1.</text>
</comment>
<keyword evidence="10" id="KW-0234">DNA repair</keyword>
<reference evidence="20" key="1">
    <citation type="submission" date="2021-04" db="EMBL/GenBank/DDBJ databases">
        <authorList>
            <consortium name="Wellcome Sanger Institute Data Sharing"/>
        </authorList>
    </citation>
    <scope>NUCLEOTIDE SEQUENCE [LARGE SCALE GENOMIC DNA]</scope>
</reference>
<organism evidence="20 21">
    <name type="scientific">Sparus aurata</name>
    <name type="common">Gilthead sea bream</name>
    <dbReference type="NCBI Taxonomy" id="8175"/>
    <lineage>
        <taxon>Eukaryota</taxon>
        <taxon>Metazoa</taxon>
        <taxon>Chordata</taxon>
        <taxon>Craniata</taxon>
        <taxon>Vertebrata</taxon>
        <taxon>Euteleostomi</taxon>
        <taxon>Actinopterygii</taxon>
        <taxon>Neopterygii</taxon>
        <taxon>Teleostei</taxon>
        <taxon>Neoteleostei</taxon>
        <taxon>Acanthomorphata</taxon>
        <taxon>Eupercaria</taxon>
        <taxon>Spariformes</taxon>
        <taxon>Sparidae</taxon>
        <taxon>Sparus</taxon>
    </lineage>
</organism>
<evidence type="ECO:0000256" key="1">
    <source>
        <dbReference type="ARBA" id="ARBA00004114"/>
    </source>
</evidence>
<evidence type="ECO:0000256" key="10">
    <source>
        <dbReference type="ARBA" id="ARBA00023204"/>
    </source>
</evidence>
<feature type="compositionally biased region" description="Basic and acidic residues" evidence="18">
    <location>
        <begin position="444"/>
        <end position="455"/>
    </location>
</feature>
<feature type="region of interest" description="Disordered" evidence="18">
    <location>
        <begin position="990"/>
        <end position="1009"/>
    </location>
</feature>
<sequence>MTAAALIGDQLILEEDYDDTYIPSEQEIQEYAREIGIDPSSEPELLWLAREGIVAPLPPEWKPCQDVTGEIYYFNFSSGQSTWDHPCDEHYRRLVAQERERAQLAASAGGTGAKKDKDKKKKKEKKEKKKKEPLKTPGTLNSALGPLPSPLGSLAPLRGLDAPGSGPLSGSAPTLRRSIGSSGGLEPLKTSIGGPRSSGASSVLGSRQEERVSLNLPGFDDDDDDDDDDDNDDEKITENEPSPRGSDRLLKNLHLDLDALGGGLQYEDSEASGGAPAEERTEPELQDLALSGDHSPEPPSQQESEAGKNVEEASSSVDVKLSEKVMDIHDLSGTVSPLEKDDKEERQEDDEYEESGEIQRYADKDNPPALKVDRLVLHQSSPSPSISSLSHSEQGVGFQLKNEELGTSQGLQRPETSRGRLVRTSNTQLEDTEQNQDIPLEEEASWRVWKDREKEEEVEEVEEEEVEEQRKRAEREKRSLRERKEERESKADQEVEEERERLMREKENRMRLLREELRRAEEDEERRLKEESEERLRALRRRLLSERSEEEARLSEESDRALKELRESAQAERERQQHRLREESEATLTELRVTLQKERTAERDRLEAQKRRDIERLKAESEEELQAEKRRLQEEREEKLSSLKQEVRITERRRELMSPRPEQHLAEYHRELADVLQEVREEVQRDHERKLEQLREDHRRETNNIREKYLDEETAQRERLLSTLQEDRERLQTSHTVQLEKLRLQLNTQIQKMQLTNSRKESELQDLTDQMELRAKELKSQEAMLQTKAADLKRKRKKLGEEEDEVDRQIETLPRLIQERDQLKEELERMREEKHQARELIQRAREERGEAKEEEERLREERDRARDESRRAKVDKERLESKVALLQERCDRLSRRISEMEEGEGVSASPRPEPKHEKKKAEKAEAVAPSSGRRDSPLHMEDLDDPPPSPMPDSHSSVDEFRRYISSHGASIQKTKVFLERESRRLMERQAALRAAQAGSSQDPNQDGGVTEEMIRNLQQEARNVVELQRTVQRGNTLLRRKEEQLQQLESSLAEETLFEDLSRIAGERKVTFDVTESDLSSTADPPDGTGDHPTVPDKVQELAESLQQISGQLNTVLGALGSLAQRQSVTPYTAFPLPLSQPHSSPAPTSAPVMPQMHSLGHSSLAAPPPMRLSEPSWAWPPQGSSTATPFFSTPISSGLRASEDLINSRWSQIFPRAAIDPITSSSMRPSSSYSSYMPASEHGRSLRSTQKSAEVDGQRLQGLIDGNKRWLEMRKKDNNVPLFTRYQAPSTKSGLLQLGLDDNNQIRVYHY</sequence>
<dbReference type="InterPro" id="IPR051841">
    <property type="entry name" value="MT-Golgi_org_protein"/>
</dbReference>
<evidence type="ECO:0000256" key="16">
    <source>
        <dbReference type="ARBA" id="ARBA00067900"/>
    </source>
</evidence>
<evidence type="ECO:0000256" key="17">
    <source>
        <dbReference type="SAM" id="Coils"/>
    </source>
</evidence>
<proteinExistence type="predicted"/>
<evidence type="ECO:0000259" key="19">
    <source>
        <dbReference type="PROSITE" id="PS50020"/>
    </source>
</evidence>
<dbReference type="InterPro" id="IPR001202">
    <property type="entry name" value="WW_dom"/>
</dbReference>
<dbReference type="InterPro" id="IPR036020">
    <property type="entry name" value="WW_dom_sf"/>
</dbReference>
<dbReference type="PROSITE" id="PS01159">
    <property type="entry name" value="WW_DOMAIN_1"/>
    <property type="match status" value="1"/>
</dbReference>
<accession>A0A671XX17</accession>
<keyword evidence="4" id="KW-0597">Phosphoprotein</keyword>
<dbReference type="FunFam" id="3.30.1470.10:FF:000001">
    <property type="entry name" value="Centrosomal protein of 164 kDa"/>
    <property type="match status" value="1"/>
</dbReference>
<feature type="compositionally biased region" description="Basic and acidic residues" evidence="18">
    <location>
        <begin position="320"/>
        <end position="330"/>
    </location>
</feature>
<dbReference type="GO" id="GO:0051301">
    <property type="term" value="P:cell division"/>
    <property type="evidence" value="ECO:0007669"/>
    <property type="project" value="UniProtKB-KW"/>
</dbReference>
<dbReference type="Ensembl" id="ENSSAUT00010056144.1">
    <property type="protein sequence ID" value="ENSSAUP00010053421.1"/>
    <property type="gene ID" value="ENSSAUG00010022106.1"/>
</dbReference>
<evidence type="ECO:0000256" key="5">
    <source>
        <dbReference type="ARBA" id="ARBA00022618"/>
    </source>
</evidence>
<feature type="region of interest" description="Disordered" evidence="18">
    <location>
        <begin position="827"/>
        <end position="957"/>
    </location>
</feature>
<evidence type="ECO:0000256" key="9">
    <source>
        <dbReference type="ARBA" id="ARBA00023054"/>
    </source>
</evidence>
<feature type="compositionally biased region" description="Basic and acidic residues" evidence="18">
    <location>
        <begin position="888"/>
        <end position="899"/>
    </location>
</feature>
<keyword evidence="12" id="KW-0539">Nucleus</keyword>
<feature type="compositionally biased region" description="Basic and acidic residues" evidence="18">
    <location>
        <begin position="360"/>
        <end position="376"/>
    </location>
</feature>
<feature type="region of interest" description="Disordered" evidence="18">
    <location>
        <begin position="1076"/>
        <end position="1097"/>
    </location>
</feature>
<reference evidence="20" key="3">
    <citation type="submission" date="2025-09" db="UniProtKB">
        <authorList>
            <consortium name="Ensembl"/>
        </authorList>
    </citation>
    <scope>IDENTIFICATION</scope>
</reference>
<dbReference type="SMART" id="SM00456">
    <property type="entry name" value="WW"/>
    <property type="match status" value="1"/>
</dbReference>
<feature type="compositionally biased region" description="Low complexity" evidence="18">
    <location>
        <begin position="1226"/>
        <end position="1242"/>
    </location>
</feature>
<evidence type="ECO:0000256" key="8">
    <source>
        <dbReference type="ARBA" id="ARBA00022794"/>
    </source>
</evidence>
<dbReference type="GO" id="GO:0006281">
    <property type="term" value="P:DNA repair"/>
    <property type="evidence" value="ECO:0007669"/>
    <property type="project" value="UniProtKB-KW"/>
</dbReference>
<comment type="subcellular location">
    <subcellularLocation>
        <location evidence="1">Cytoplasm</location>
        <location evidence="1">Cytoskeleton</location>
        <location evidence="1">Microtubule organizing center</location>
        <location evidence="1">Centrosome</location>
        <location evidence="1">Centriole</location>
    </subcellularLocation>
    <subcellularLocation>
        <location evidence="2">Nucleus</location>
    </subcellularLocation>
</comment>
<feature type="compositionally biased region" description="Basic and acidic residues" evidence="18">
    <location>
        <begin position="468"/>
        <end position="584"/>
    </location>
</feature>
<dbReference type="SUPFAM" id="SSF51045">
    <property type="entry name" value="WW domain"/>
    <property type="match status" value="1"/>
</dbReference>
<keyword evidence="21" id="KW-1185">Reference proteome</keyword>
<dbReference type="PANTHER" id="PTHR18902:SF27">
    <property type="entry name" value="CENTROSOMAL PROTEIN OF 164 KDA"/>
    <property type="match status" value="1"/>
</dbReference>
<feature type="compositionally biased region" description="Acidic residues" evidence="18">
    <location>
        <begin position="219"/>
        <end position="235"/>
    </location>
</feature>
<keyword evidence="3" id="KW-0963">Cytoplasm</keyword>
<feature type="compositionally biased region" description="Acidic residues" evidence="18">
    <location>
        <begin position="347"/>
        <end position="356"/>
    </location>
</feature>
<dbReference type="PANTHER" id="PTHR18902">
    <property type="entry name" value="NUCLEAR MITOTIC APPARATUS PROTEIN 1-RELATED"/>
    <property type="match status" value="1"/>
</dbReference>
<feature type="compositionally biased region" description="Basic residues" evidence="18">
    <location>
        <begin position="117"/>
        <end position="132"/>
    </location>
</feature>
<feature type="compositionally biased region" description="Low complexity" evidence="18">
    <location>
        <begin position="142"/>
        <end position="160"/>
    </location>
</feature>
<feature type="region of interest" description="Disordered" evidence="18">
    <location>
        <begin position="1226"/>
        <end position="1261"/>
    </location>
</feature>
<keyword evidence="9 17" id="KW-0175">Coiled coil</keyword>
<evidence type="ECO:0000256" key="18">
    <source>
        <dbReference type="SAM" id="MobiDB-lite"/>
    </source>
</evidence>
<feature type="compositionally biased region" description="Acidic residues" evidence="18">
    <location>
        <begin position="430"/>
        <end position="443"/>
    </location>
</feature>
<gene>
    <name evidence="20" type="primary">cep164</name>
</gene>
<feature type="region of interest" description="Disordered" evidence="18">
    <location>
        <begin position="102"/>
        <end position="641"/>
    </location>
</feature>
<evidence type="ECO:0000313" key="20">
    <source>
        <dbReference type="Ensembl" id="ENSSAUP00010053421.1"/>
    </source>
</evidence>
<dbReference type="GeneTree" id="ENSGT00950000183078"/>
<dbReference type="GeneID" id="115566172"/>
<protein>
    <recommendedName>
        <fullName evidence="16">Centrosomal protein of 164 kDa</fullName>
    </recommendedName>
</protein>
<evidence type="ECO:0000256" key="12">
    <source>
        <dbReference type="ARBA" id="ARBA00023242"/>
    </source>
</evidence>
<feature type="compositionally biased region" description="Basic and acidic residues" evidence="18">
    <location>
        <begin position="827"/>
        <end position="881"/>
    </location>
</feature>
<keyword evidence="8" id="KW-0970">Cilium biogenesis/degradation</keyword>
<comment type="function">
    <text evidence="14">Plays a role in microtubule organization and/or maintenance for the formation of primary cilia (PC), a microtubule-based structure that protrudes from the surface of epithelial cells. Plays a critical role in G2/M checkpoint and nuclear divisions. A key player in the DNA damage-activated ATR/ATM signaling cascade since it is required for the proper phosphorylation of H2AX, RPA, CHEK2 and CHEK1. Plays a critical role in chromosome segregation, acting as a mediator required for the maintenance of genomic stability through modulation of MDC1, RPA and CHEK1.</text>
</comment>
<feature type="compositionally biased region" description="Low complexity" evidence="18">
    <location>
        <begin position="377"/>
        <end position="392"/>
    </location>
</feature>
<dbReference type="CDD" id="cd00201">
    <property type="entry name" value="WW"/>
    <property type="match status" value="1"/>
</dbReference>
<keyword evidence="5" id="KW-0132">Cell division</keyword>
<keyword evidence="6" id="KW-0227">DNA damage</keyword>
<evidence type="ECO:0000256" key="13">
    <source>
        <dbReference type="ARBA" id="ARBA00023306"/>
    </source>
</evidence>
<feature type="compositionally biased region" description="Basic and acidic residues" evidence="18">
    <location>
        <begin position="912"/>
        <end position="925"/>
    </location>
</feature>